<evidence type="ECO:0000256" key="1">
    <source>
        <dbReference type="SAM" id="MobiDB-lite"/>
    </source>
</evidence>
<dbReference type="RefSeq" id="XP_065645910.1">
    <property type="nucleotide sequence ID" value="XM_065789838.1"/>
</dbReference>
<gene>
    <name evidence="4" type="primary">LOC136076468</name>
</gene>
<protein>
    <submittedName>
        <fullName evidence="4">KS1 protein-like</fullName>
    </submittedName>
</protein>
<organism evidence="3 4">
    <name type="scientific">Hydra vulgaris</name>
    <name type="common">Hydra</name>
    <name type="synonym">Hydra attenuata</name>
    <dbReference type="NCBI Taxonomy" id="6087"/>
    <lineage>
        <taxon>Eukaryota</taxon>
        <taxon>Metazoa</taxon>
        <taxon>Cnidaria</taxon>
        <taxon>Hydrozoa</taxon>
        <taxon>Hydroidolina</taxon>
        <taxon>Anthoathecata</taxon>
        <taxon>Aplanulata</taxon>
        <taxon>Hydridae</taxon>
        <taxon>Hydra</taxon>
    </lineage>
</organism>
<evidence type="ECO:0000313" key="4">
    <source>
        <dbReference type="RefSeq" id="XP_065645910.1"/>
    </source>
</evidence>
<feature type="compositionally biased region" description="Basic residues" evidence="1">
    <location>
        <begin position="97"/>
        <end position="137"/>
    </location>
</feature>
<keyword evidence="2" id="KW-0732">Signal</keyword>
<feature type="signal peptide" evidence="2">
    <location>
        <begin position="1"/>
        <end position="16"/>
    </location>
</feature>
<dbReference type="GeneID" id="136076468"/>
<proteinExistence type="predicted"/>
<evidence type="ECO:0000313" key="3">
    <source>
        <dbReference type="Proteomes" id="UP001652625"/>
    </source>
</evidence>
<feature type="region of interest" description="Disordered" evidence="1">
    <location>
        <begin position="71"/>
        <end position="137"/>
    </location>
</feature>
<reference evidence="4" key="2">
    <citation type="submission" date="2025-08" db="UniProtKB">
        <authorList>
            <consortium name="RefSeq"/>
        </authorList>
    </citation>
    <scope>IDENTIFICATION</scope>
</reference>
<reference evidence="3" key="1">
    <citation type="submission" date="2025-05" db="UniProtKB">
        <authorList>
            <consortium name="RefSeq"/>
        </authorList>
    </citation>
    <scope>NUCLEOTIDE SEQUENCE [LARGE SCALE GENOMIC DNA]</scope>
</reference>
<name>A0ABM4BAG3_HYDVU</name>
<feature type="chain" id="PRO_5045551404" evidence="2">
    <location>
        <begin position="17"/>
        <end position="137"/>
    </location>
</feature>
<accession>A0ABM4BAG3</accession>
<dbReference type="Proteomes" id="UP001652625">
    <property type="component" value="Chromosome 02"/>
</dbReference>
<evidence type="ECO:0000256" key="2">
    <source>
        <dbReference type="SAM" id="SignalP"/>
    </source>
</evidence>
<sequence length="137" mass="15749">MKLYFAGLMVLVCANAMSVTPRPHGIFRIKDMKYKGPMQVKEEANSEVKKNDYKNDKNFYDGIDVEISNFVSNNDNSDQNDNKKNTIVLKGENKLNKERKKKNAKRLVAKKAKKSTKKAIATKKKNLKKLNLKKKEN</sequence>
<keyword evidence="3" id="KW-1185">Reference proteome</keyword>